<dbReference type="OrthoDB" id="2872427at2759"/>
<gene>
    <name evidence="1" type="ORF">GYMLUDRAFT_98622</name>
</gene>
<proteinExistence type="predicted"/>
<name>A0A0D0C545_9AGAR</name>
<accession>A0A0D0C545</accession>
<evidence type="ECO:0000313" key="2">
    <source>
        <dbReference type="Proteomes" id="UP000053593"/>
    </source>
</evidence>
<dbReference type="Proteomes" id="UP000053593">
    <property type="component" value="Unassembled WGS sequence"/>
</dbReference>
<keyword evidence="2" id="KW-1185">Reference proteome</keyword>
<dbReference type="AlphaFoldDB" id="A0A0D0C545"/>
<dbReference type="Gene3D" id="1.20.1280.50">
    <property type="match status" value="1"/>
</dbReference>
<dbReference type="InterPro" id="IPR032675">
    <property type="entry name" value="LRR_dom_sf"/>
</dbReference>
<evidence type="ECO:0000313" key="1">
    <source>
        <dbReference type="EMBL" id="KIK57534.1"/>
    </source>
</evidence>
<dbReference type="HOGENOM" id="CLU_018544_12_1_1"/>
<protein>
    <recommendedName>
        <fullName evidence="3">F-box domain-containing protein</fullName>
    </recommendedName>
</protein>
<evidence type="ECO:0008006" key="3">
    <source>
        <dbReference type="Google" id="ProtNLM"/>
    </source>
</evidence>
<reference evidence="1 2" key="1">
    <citation type="submission" date="2014-04" db="EMBL/GenBank/DDBJ databases">
        <title>Evolutionary Origins and Diversification of the Mycorrhizal Mutualists.</title>
        <authorList>
            <consortium name="DOE Joint Genome Institute"/>
            <consortium name="Mycorrhizal Genomics Consortium"/>
            <person name="Kohler A."/>
            <person name="Kuo A."/>
            <person name="Nagy L.G."/>
            <person name="Floudas D."/>
            <person name="Copeland A."/>
            <person name="Barry K.W."/>
            <person name="Cichocki N."/>
            <person name="Veneault-Fourrey C."/>
            <person name="LaButti K."/>
            <person name="Lindquist E.A."/>
            <person name="Lipzen A."/>
            <person name="Lundell T."/>
            <person name="Morin E."/>
            <person name="Murat C."/>
            <person name="Riley R."/>
            <person name="Ohm R."/>
            <person name="Sun H."/>
            <person name="Tunlid A."/>
            <person name="Henrissat B."/>
            <person name="Grigoriev I.V."/>
            <person name="Hibbett D.S."/>
            <person name="Martin F."/>
        </authorList>
    </citation>
    <scope>NUCLEOTIDE SEQUENCE [LARGE SCALE GENOMIC DNA]</scope>
    <source>
        <strain evidence="1 2">FD-317 M1</strain>
    </source>
</reference>
<dbReference type="SUPFAM" id="SSF52047">
    <property type="entry name" value="RNI-like"/>
    <property type="match status" value="1"/>
</dbReference>
<sequence length="605" mass="67696">MMDTRNHKGIYERANVDLTAIRNRLRSEFGSAVQSKEEISETVAQVDKVLQAHASEIHRLHSRIIFLQNQDRRLESYRACLSSLAAPIRKVPSEVLLRIFAHAASNTTNQITSKKLETLPALSISWVSSHWRRLAKSCPALWSHIRVDPHCATPTDDPILDLYLSLSQSHPLYVEFYGTSRDQTCQHQPIVDSLIACSDRWRSLNISHQQVFKSLVMGPNSLLPSHFPILEEIVLAQAGVSSSTVLDLFKNAPNLRRLTVRSISLTRIATHQFPWRQLTFFRAAELPQGTKEFLQTCCRLKEIQLEEPRSGAGLLNPQCVSGAVAPALEKLSITLCTMSAPTPPSDSMSLPEAVFTSLSCPNLTSLYLENKDLVHPRPWPKQSLHAFISRSSSSSFPSSSSSPLVSHQKLTTLTLLNFVLSDSKLLHLLQLLPALLHLTVADSNSETEPNDVSSPLTPVFFHRLHAFPCSSTNTVSPAIVRRLRSISFTYHGAAQNGFGDKEFVEMVSSRWAPSDGYGYRYAYAYGLDGSTSDHNSWDAYKDNIAMGNEEDEDGTACLRSVSIRFPNRKQDHTDEEVYQPLKHLEKAGMRVVVSWKNPLSERDSE</sequence>
<organism evidence="1 2">
    <name type="scientific">Collybiopsis luxurians FD-317 M1</name>
    <dbReference type="NCBI Taxonomy" id="944289"/>
    <lineage>
        <taxon>Eukaryota</taxon>
        <taxon>Fungi</taxon>
        <taxon>Dikarya</taxon>
        <taxon>Basidiomycota</taxon>
        <taxon>Agaricomycotina</taxon>
        <taxon>Agaricomycetes</taxon>
        <taxon>Agaricomycetidae</taxon>
        <taxon>Agaricales</taxon>
        <taxon>Marasmiineae</taxon>
        <taxon>Omphalotaceae</taxon>
        <taxon>Collybiopsis</taxon>
        <taxon>Collybiopsis luxurians</taxon>
    </lineage>
</organism>
<dbReference type="Gene3D" id="3.80.10.10">
    <property type="entry name" value="Ribonuclease Inhibitor"/>
    <property type="match status" value="1"/>
</dbReference>
<dbReference type="EMBL" id="KN834790">
    <property type="protein sequence ID" value="KIK57534.1"/>
    <property type="molecule type" value="Genomic_DNA"/>
</dbReference>